<gene>
    <name evidence="5" type="primary">exo I</name>
    <name evidence="5" type="ORF">ERS852478_00970</name>
</gene>
<evidence type="ECO:0000259" key="3">
    <source>
        <dbReference type="Pfam" id="PF00728"/>
    </source>
</evidence>
<accession>A0A173ZHF5</accession>
<proteinExistence type="inferred from homology"/>
<dbReference type="Pfam" id="PF18088">
    <property type="entry name" value="Glyco_H_20C_C"/>
    <property type="match status" value="1"/>
</dbReference>
<dbReference type="InterPro" id="IPR041063">
    <property type="entry name" value="Glyco_H_20C_C"/>
</dbReference>
<feature type="domain" description="Glycoside Hydrolase 20C C-terminal" evidence="4">
    <location>
        <begin position="432"/>
        <end position="616"/>
    </location>
</feature>
<dbReference type="GO" id="GO:0004563">
    <property type="term" value="F:beta-N-acetylhexosaminidase activity"/>
    <property type="evidence" value="ECO:0007669"/>
    <property type="project" value="UniProtKB-EC"/>
</dbReference>
<keyword evidence="2 5" id="KW-0378">Hydrolase</keyword>
<dbReference type="InterPro" id="IPR015883">
    <property type="entry name" value="Glyco_hydro_20_cat"/>
</dbReference>
<dbReference type="AlphaFoldDB" id="A0A173ZHF5"/>
<dbReference type="Proteomes" id="UP000095431">
    <property type="component" value="Unassembled WGS sequence"/>
</dbReference>
<evidence type="ECO:0000256" key="1">
    <source>
        <dbReference type="ARBA" id="ARBA00006285"/>
    </source>
</evidence>
<dbReference type="PANTHER" id="PTHR21040">
    <property type="entry name" value="BCDNA.GH04120"/>
    <property type="match status" value="1"/>
</dbReference>
<dbReference type="Gene3D" id="1.20.120.670">
    <property type="entry name" value="N-acetyl-b-d-glucoasminidase"/>
    <property type="match status" value="1"/>
</dbReference>
<protein>
    <submittedName>
        <fullName evidence="5">Beta-hexosaminidase</fullName>
        <ecNumber evidence="5">3.2.1.52</ecNumber>
    </submittedName>
</protein>
<dbReference type="Gene3D" id="3.20.20.80">
    <property type="entry name" value="Glycosidases"/>
    <property type="match status" value="1"/>
</dbReference>
<organism evidence="5 6">
    <name type="scientific">Blautia wexlerae</name>
    <dbReference type="NCBI Taxonomy" id="418240"/>
    <lineage>
        <taxon>Bacteria</taxon>
        <taxon>Bacillati</taxon>
        <taxon>Bacillota</taxon>
        <taxon>Clostridia</taxon>
        <taxon>Lachnospirales</taxon>
        <taxon>Lachnospiraceae</taxon>
        <taxon>Blautia</taxon>
    </lineage>
</organism>
<dbReference type="RefSeq" id="WP_055199858.1">
    <property type="nucleotide sequence ID" value="NZ_BTHH01000004.1"/>
</dbReference>
<evidence type="ECO:0000313" key="5">
    <source>
        <dbReference type="EMBL" id="CUN74648.1"/>
    </source>
</evidence>
<comment type="similarity">
    <text evidence="1">Belongs to the glycosyl hydrolase 20 family.</text>
</comment>
<dbReference type="EMBL" id="CYZN01000005">
    <property type="protein sequence ID" value="CUN74648.1"/>
    <property type="molecule type" value="Genomic_DNA"/>
</dbReference>
<dbReference type="SUPFAM" id="SSF51445">
    <property type="entry name" value="(Trans)glycosidases"/>
    <property type="match status" value="1"/>
</dbReference>
<dbReference type="CDD" id="cd06565">
    <property type="entry name" value="GH20_GcnA-like"/>
    <property type="match status" value="1"/>
</dbReference>
<evidence type="ECO:0000313" key="6">
    <source>
        <dbReference type="Proteomes" id="UP000095431"/>
    </source>
</evidence>
<dbReference type="PANTHER" id="PTHR21040:SF8">
    <property type="entry name" value="BCDNA.GH04120"/>
    <property type="match status" value="1"/>
</dbReference>
<dbReference type="Pfam" id="PF00728">
    <property type="entry name" value="Glyco_hydro_20"/>
    <property type="match status" value="1"/>
</dbReference>
<dbReference type="InterPro" id="IPR038901">
    <property type="entry name" value="HEXDC-like"/>
</dbReference>
<evidence type="ECO:0000256" key="2">
    <source>
        <dbReference type="ARBA" id="ARBA00022801"/>
    </source>
</evidence>
<dbReference type="GO" id="GO:0005975">
    <property type="term" value="P:carbohydrate metabolic process"/>
    <property type="evidence" value="ECO:0007669"/>
    <property type="project" value="InterPro"/>
</dbReference>
<sequence>MGVNFILQGAEANISRIKKGTEILQEEWNKTEQKAGDVFSDVRVTVKFHEGMELEVKRMKADVEIDCHEPAHFFRGLNWVLNHLEKAEGESEKKEKAYFAGNGLMLDCSRNAVFTVEKVKAMIRILAKLGLNRLLLYTEDTYEVPELPYFGVYRGRYSREEIREIDEYAQIFGIELIPCIQTLAHLHNALKWSEAQKIMDTPDILQVGKEETYEFIEKLLTAVKDSFHTRKIHLGMDEAVQLGLGNYLKENGYKNSSELIKEHCARVLEICRKLGLEPMIWSDMYITSNTGKSYYEVPENADCSDWKKPAPELGLVYWDYYNADTKIYEKMLNVHKQLSDKIVFAGGCWIWNGIAPNYSRSFTCTKAALTTCKKYEVPEVFCTAWLDNGAETPVDAILPGAALFAHLGFHEEFDEAALEDEFQDAVGSSLKEFLKLDKFDQLFLGDQANMKSENPSKYLLYQDALLGIFDYHLKDAGVSEYYKKLAEELKNSAEICKNHAKFFGYYHCLAEVLAQKADLGSEIKAAYDAHDLSTLSRICEEIIPHLTENLWKLKELREDLWMADAKPFGYELIDLRMGGVITRLDSTRRRLHSYVEGKISRLEELETERIQYFAEGEPAIENHWQRAVSGADFTDTI</sequence>
<dbReference type="InterPro" id="IPR017853">
    <property type="entry name" value="GH"/>
</dbReference>
<dbReference type="EC" id="3.2.1.52" evidence="5"/>
<feature type="domain" description="Glycoside hydrolase family 20 catalytic" evidence="3">
    <location>
        <begin position="103"/>
        <end position="309"/>
    </location>
</feature>
<evidence type="ECO:0000259" key="4">
    <source>
        <dbReference type="Pfam" id="PF18088"/>
    </source>
</evidence>
<reference evidence="5 6" key="1">
    <citation type="submission" date="2015-09" db="EMBL/GenBank/DDBJ databases">
        <authorList>
            <consortium name="Pathogen Informatics"/>
        </authorList>
    </citation>
    <scope>NUCLEOTIDE SEQUENCE [LARGE SCALE GENOMIC DNA]</scope>
    <source>
        <strain evidence="5 6">2789STDY5834863</strain>
    </source>
</reference>
<name>A0A173ZHF5_9FIRM</name>
<keyword evidence="5" id="KW-0326">Glycosidase</keyword>